<reference evidence="2 3" key="1">
    <citation type="submission" date="2018-01" db="EMBL/GenBank/DDBJ databases">
        <authorList>
            <person name="Paulsen S."/>
            <person name="Gram L.K."/>
        </authorList>
    </citation>
    <scope>NUCLEOTIDE SEQUENCE [LARGE SCALE GENOMIC DNA]</scope>
    <source>
        <strain evidence="2 3">S2599</strain>
    </source>
</reference>
<comment type="caution">
    <text evidence="2">The sequence shown here is derived from an EMBL/GenBank/DDBJ whole genome shotgun (WGS) entry which is preliminary data.</text>
</comment>
<gene>
    <name evidence="2" type="ORF">CWB98_05435</name>
</gene>
<name>A0A5S3X2K1_9GAMM</name>
<evidence type="ECO:0000313" key="3">
    <source>
        <dbReference type="Proteomes" id="UP000306719"/>
    </source>
</evidence>
<feature type="chain" id="PRO_5024345503" evidence="1">
    <location>
        <begin position="21"/>
        <end position="167"/>
    </location>
</feature>
<sequence length="167" mass="19459">MLINKICFFTFIVLSFSVLADTEYEVEKKKLLANERVEYWSNKVLKEHKAIFRMLRYLEKNPSKHITPQYLELIFEDMKKNDPELLEITTSAKRLGIINGKTNSYGTSGLLLMVFESRKYYFTYSVTFDSEETSTMLARTCPSSKQGGLCSYFKSGGLHFLYSFEEK</sequence>
<evidence type="ECO:0000256" key="1">
    <source>
        <dbReference type="SAM" id="SignalP"/>
    </source>
</evidence>
<dbReference type="EMBL" id="PNCJ01000008">
    <property type="protein sequence ID" value="TMP38607.1"/>
    <property type="molecule type" value="Genomic_DNA"/>
</dbReference>
<keyword evidence="1" id="KW-0732">Signal</keyword>
<proteinExistence type="predicted"/>
<evidence type="ECO:0000313" key="2">
    <source>
        <dbReference type="EMBL" id="TMP38607.1"/>
    </source>
</evidence>
<dbReference type="Proteomes" id="UP000306719">
    <property type="component" value="Unassembled WGS sequence"/>
</dbReference>
<dbReference type="AlphaFoldDB" id="A0A5S3X2K1"/>
<organism evidence="2 3">
    <name type="scientific">Pseudoalteromonas rubra</name>
    <dbReference type="NCBI Taxonomy" id="43658"/>
    <lineage>
        <taxon>Bacteria</taxon>
        <taxon>Pseudomonadati</taxon>
        <taxon>Pseudomonadota</taxon>
        <taxon>Gammaproteobacteria</taxon>
        <taxon>Alteromonadales</taxon>
        <taxon>Pseudoalteromonadaceae</taxon>
        <taxon>Pseudoalteromonas</taxon>
    </lineage>
</organism>
<reference evidence="3" key="2">
    <citation type="submission" date="2019-06" db="EMBL/GenBank/DDBJ databases">
        <title>Co-occurence of chitin degradation, pigmentation and bioactivity in marine Pseudoalteromonas.</title>
        <authorList>
            <person name="Sonnenschein E.C."/>
            <person name="Bech P.K."/>
        </authorList>
    </citation>
    <scope>NUCLEOTIDE SEQUENCE [LARGE SCALE GENOMIC DNA]</scope>
    <source>
        <strain evidence="3">S2599</strain>
    </source>
</reference>
<protein>
    <submittedName>
        <fullName evidence="2">Uncharacterized protein</fullName>
    </submittedName>
</protein>
<feature type="signal peptide" evidence="1">
    <location>
        <begin position="1"/>
        <end position="20"/>
    </location>
</feature>
<accession>A0A5S3X2K1</accession>